<gene>
    <name evidence="1" type="ORF">BSZ19_09505</name>
</gene>
<evidence type="ECO:0000313" key="1">
    <source>
        <dbReference type="EMBL" id="OSJ35134.1"/>
    </source>
</evidence>
<reference evidence="1 2" key="1">
    <citation type="submission" date="2017-03" db="EMBL/GenBank/DDBJ databases">
        <title>Whole genome sequences of fourteen strains of Bradyrhizobium canariense and one strain of Bradyrhizobium japonicum isolated from Lupinus (Papilionoideae: Genisteae) species in Algeria.</title>
        <authorList>
            <person name="Crovadore J."/>
            <person name="Chekireb D."/>
            <person name="Brachmann A."/>
            <person name="Chablais R."/>
            <person name="Cochard B."/>
            <person name="Lefort F."/>
        </authorList>
    </citation>
    <scope>NUCLEOTIDE SEQUENCE [LARGE SCALE GENOMIC DNA]</scope>
    <source>
        <strain evidence="1 2">UBMA197</strain>
    </source>
</reference>
<proteinExistence type="predicted"/>
<dbReference type="GO" id="GO:0016757">
    <property type="term" value="F:glycosyltransferase activity"/>
    <property type="evidence" value="ECO:0007669"/>
    <property type="project" value="TreeGrafter"/>
</dbReference>
<name>A0A1Y2JTF1_BRAJP</name>
<sequence length="373" mass="41252">MVERTQSFRESGRMQRIVMIAPHFPEYSYLLSRALSEQSDVRLMIDQAALISEYEGRSRPAAPRVEVQQTNLVSIRDLWTLLIGIIRFRPTVIHWQEPSGFRKAVLAAIVVTLARPFAVLALTIHDPVPHMGGDDAIARRLAPLRRYTRRSVHHIFVHGLSCREQYLEEYLPAPHRDDRVHLTEHGIILAGEKISSPTGPFSMLMFGRMEAYKGLEVLCDAMEIFLREGGEGTLHIAGAGPELDRLEGRFRSLPSVDVTNRFLPAAEIIDKMGACDGLVLPYLSATQSGVLSAAFANGRFVVASRVGGIVDVVQDGVNGLLVEPNDAGSLARALSRLSGDPGLRERLRAGALETARARLDWSKIAAKMIAEYQ</sequence>
<comment type="caution">
    <text evidence="1">The sequence shown here is derived from an EMBL/GenBank/DDBJ whole genome shotgun (WGS) entry which is preliminary data.</text>
</comment>
<dbReference type="CDD" id="cd03801">
    <property type="entry name" value="GT4_PimA-like"/>
    <property type="match status" value="1"/>
</dbReference>
<organism evidence="1 2">
    <name type="scientific">Bradyrhizobium japonicum</name>
    <dbReference type="NCBI Taxonomy" id="375"/>
    <lineage>
        <taxon>Bacteria</taxon>
        <taxon>Pseudomonadati</taxon>
        <taxon>Pseudomonadota</taxon>
        <taxon>Alphaproteobacteria</taxon>
        <taxon>Hyphomicrobiales</taxon>
        <taxon>Nitrobacteraceae</taxon>
        <taxon>Bradyrhizobium</taxon>
    </lineage>
</organism>
<protein>
    <recommendedName>
        <fullName evidence="3">Glycosyltransferase subfamily 4-like N-terminal domain-containing protein</fullName>
    </recommendedName>
</protein>
<dbReference type="PANTHER" id="PTHR45947:SF3">
    <property type="entry name" value="SULFOQUINOVOSYL TRANSFERASE SQD2"/>
    <property type="match status" value="1"/>
</dbReference>
<dbReference type="EMBL" id="NAFL01000222">
    <property type="protein sequence ID" value="OSJ35134.1"/>
    <property type="molecule type" value="Genomic_DNA"/>
</dbReference>
<dbReference type="Gene3D" id="3.40.50.2000">
    <property type="entry name" value="Glycogen Phosphorylase B"/>
    <property type="match status" value="2"/>
</dbReference>
<dbReference type="SUPFAM" id="SSF53756">
    <property type="entry name" value="UDP-Glycosyltransferase/glycogen phosphorylase"/>
    <property type="match status" value="1"/>
</dbReference>
<accession>A0A1Y2JTF1</accession>
<evidence type="ECO:0000313" key="2">
    <source>
        <dbReference type="Proteomes" id="UP000193335"/>
    </source>
</evidence>
<dbReference type="RefSeq" id="WP_085399362.1">
    <property type="nucleotide sequence ID" value="NZ_NAFL01000222.1"/>
</dbReference>
<dbReference type="Pfam" id="PF13692">
    <property type="entry name" value="Glyco_trans_1_4"/>
    <property type="match status" value="1"/>
</dbReference>
<evidence type="ECO:0008006" key="3">
    <source>
        <dbReference type="Google" id="ProtNLM"/>
    </source>
</evidence>
<dbReference type="Proteomes" id="UP000193335">
    <property type="component" value="Unassembled WGS sequence"/>
</dbReference>
<dbReference type="PANTHER" id="PTHR45947">
    <property type="entry name" value="SULFOQUINOVOSYL TRANSFERASE SQD2"/>
    <property type="match status" value="1"/>
</dbReference>
<dbReference type="InterPro" id="IPR050194">
    <property type="entry name" value="Glycosyltransferase_grp1"/>
</dbReference>
<dbReference type="AlphaFoldDB" id="A0A1Y2JTF1"/>